<keyword evidence="3" id="KW-1133">Transmembrane helix</keyword>
<dbReference type="Pfam" id="PF01464">
    <property type="entry name" value="SLT"/>
    <property type="match status" value="1"/>
</dbReference>
<dbReference type="PANTHER" id="PTHR37423">
    <property type="entry name" value="SOLUBLE LYTIC MUREIN TRANSGLYCOSYLASE-RELATED"/>
    <property type="match status" value="1"/>
</dbReference>
<protein>
    <submittedName>
        <fullName evidence="5">Membrane-bound lytic murein transglycosylase C</fullName>
    </submittedName>
</protein>
<evidence type="ECO:0000313" key="6">
    <source>
        <dbReference type="Proteomes" id="UP000461670"/>
    </source>
</evidence>
<evidence type="ECO:0000259" key="4">
    <source>
        <dbReference type="Pfam" id="PF01464"/>
    </source>
</evidence>
<dbReference type="CDD" id="cd00254">
    <property type="entry name" value="LT-like"/>
    <property type="match status" value="1"/>
</dbReference>
<dbReference type="InterPro" id="IPR023346">
    <property type="entry name" value="Lysozyme-like_dom_sf"/>
</dbReference>
<keyword evidence="3" id="KW-0472">Membrane</keyword>
<comment type="similarity">
    <text evidence="1">Belongs to the transglycosylase Slt family.</text>
</comment>
<evidence type="ECO:0000256" key="1">
    <source>
        <dbReference type="ARBA" id="ARBA00007734"/>
    </source>
</evidence>
<comment type="caution">
    <text evidence="5">The sequence shown here is derived from an EMBL/GenBank/DDBJ whole genome shotgun (WGS) entry which is preliminary data.</text>
</comment>
<feature type="domain" description="Transglycosylase SLT" evidence="4">
    <location>
        <begin position="130"/>
        <end position="206"/>
    </location>
</feature>
<gene>
    <name evidence="5" type="primary">mltC</name>
    <name evidence="5" type="ORF">GAK30_02992</name>
</gene>
<dbReference type="Proteomes" id="UP000461670">
    <property type="component" value="Unassembled WGS sequence"/>
</dbReference>
<keyword evidence="3" id="KW-0812">Transmembrane</keyword>
<evidence type="ECO:0000313" key="5">
    <source>
        <dbReference type="EMBL" id="KAF1019674.1"/>
    </source>
</evidence>
<name>A0A7V8JPH2_9BURK</name>
<dbReference type="AlphaFoldDB" id="A0A7V8JPH2"/>
<dbReference type="PANTHER" id="PTHR37423:SF2">
    <property type="entry name" value="MEMBRANE-BOUND LYTIC MUREIN TRANSGLYCOSYLASE C"/>
    <property type="match status" value="1"/>
</dbReference>
<evidence type="ECO:0000256" key="2">
    <source>
        <dbReference type="SAM" id="MobiDB-lite"/>
    </source>
</evidence>
<organism evidence="5 6">
    <name type="scientific">Paracidovorax wautersii</name>
    <dbReference type="NCBI Taxonomy" id="1177982"/>
    <lineage>
        <taxon>Bacteria</taxon>
        <taxon>Pseudomonadati</taxon>
        <taxon>Pseudomonadota</taxon>
        <taxon>Betaproteobacteria</taxon>
        <taxon>Burkholderiales</taxon>
        <taxon>Comamonadaceae</taxon>
        <taxon>Paracidovorax</taxon>
    </lineage>
</organism>
<proteinExistence type="inferred from homology"/>
<dbReference type="Gene3D" id="1.10.530.10">
    <property type="match status" value="1"/>
</dbReference>
<evidence type="ECO:0000256" key="3">
    <source>
        <dbReference type="SAM" id="Phobius"/>
    </source>
</evidence>
<dbReference type="SUPFAM" id="SSF53955">
    <property type="entry name" value="Lysozyme-like"/>
    <property type="match status" value="1"/>
</dbReference>
<reference evidence="6" key="1">
    <citation type="journal article" date="2020" name="MBio">
        <title>Horizontal gene transfer to a defensive symbiont with a reduced genome amongst a multipartite beetle microbiome.</title>
        <authorList>
            <person name="Waterworth S.C."/>
            <person name="Florez L.V."/>
            <person name="Rees E.R."/>
            <person name="Hertweck C."/>
            <person name="Kaltenpoth M."/>
            <person name="Kwan J.C."/>
        </authorList>
    </citation>
    <scope>NUCLEOTIDE SEQUENCE [LARGE SCALE GENOMIC DNA]</scope>
</reference>
<accession>A0A7V8JPH2</accession>
<feature type="transmembrane region" description="Helical" evidence="3">
    <location>
        <begin position="29"/>
        <end position="46"/>
    </location>
</feature>
<dbReference type="EMBL" id="WNDQ01000050">
    <property type="protein sequence ID" value="KAF1019674.1"/>
    <property type="molecule type" value="Genomic_DNA"/>
</dbReference>
<sequence>MNVLMDAGRGLRICASDVTRGFFEICHNGLALVGLALTFVVVALLARPDLRQSGEAYLMSWLQNRHTAAQVATAGMKPEPEVIERVRAADPTQLNQQQAAVTHWLSKKYRVAPEPLSVLVTEAWSVGASARLDPTLILAVMAIESRFNPFSQSPVGAQGLMQVMTRVHTEKYDHFGGNLAAFDPVANLRVGIKVLQDCVKNSGSIEGGLRCYVGAGGHGNDGGYVTKVMGEYQRLRGVAGGSAPKMMAPLRAPAPASPAVEPPAGSPSLEADTRPQHAPQNARGTVVANS</sequence>
<feature type="compositionally biased region" description="Polar residues" evidence="2">
    <location>
        <begin position="278"/>
        <end position="290"/>
    </location>
</feature>
<feature type="compositionally biased region" description="Low complexity" evidence="2">
    <location>
        <begin position="246"/>
        <end position="259"/>
    </location>
</feature>
<dbReference type="InterPro" id="IPR008258">
    <property type="entry name" value="Transglycosylase_SLT_dom_1"/>
</dbReference>
<feature type="region of interest" description="Disordered" evidence="2">
    <location>
        <begin position="246"/>
        <end position="290"/>
    </location>
</feature>